<comment type="caution">
    <text evidence="3">The sequence shown here is derived from an EMBL/GenBank/DDBJ whole genome shotgun (WGS) entry which is preliminary data.</text>
</comment>
<keyword evidence="2" id="KW-1133">Transmembrane helix</keyword>
<proteinExistence type="predicted"/>
<dbReference type="EMBL" id="ATCN01001165">
    <property type="protein sequence ID" value="EPR77893.1"/>
    <property type="molecule type" value="Genomic_DNA"/>
</dbReference>
<feature type="compositionally biased region" description="Low complexity" evidence="1">
    <location>
        <begin position="501"/>
        <end position="521"/>
    </location>
</feature>
<keyword evidence="2" id="KW-0812">Transmembrane</keyword>
<protein>
    <recommendedName>
        <fullName evidence="5">SCP domain-containing protein</fullName>
    </recommendedName>
</protein>
<accession>S7XPM1</accession>
<dbReference type="InterPro" id="IPR035940">
    <property type="entry name" value="CAP_sf"/>
</dbReference>
<keyword evidence="4" id="KW-1185">Reference proteome</keyword>
<dbReference type="OMA" id="RIDITLY"/>
<evidence type="ECO:0000256" key="1">
    <source>
        <dbReference type="SAM" id="MobiDB-lite"/>
    </source>
</evidence>
<feature type="region of interest" description="Disordered" evidence="1">
    <location>
        <begin position="479"/>
        <end position="582"/>
    </location>
</feature>
<feature type="region of interest" description="Disordered" evidence="1">
    <location>
        <begin position="235"/>
        <end position="302"/>
    </location>
</feature>
<feature type="compositionally biased region" description="Basic and acidic residues" evidence="1">
    <location>
        <begin position="486"/>
        <end position="498"/>
    </location>
</feature>
<sequence>MPLFKNRKILYKHILCKMHRIDITLYRIYMDKFMPNKQTIIGRNRRNNVEKILCIVTQILYLFYILGIPVYISSAEHSSALSLKLELFQLTNSCRRNNNLEGLIELESMDKAAQVLADDMCYLEMLSHYGYRREYRTLSDRLRMNDFIGENIGENIARQQEINDNSYSSTKEIFDVWKNSTEHRKNILGDFVYTGIGTCKDRNGYRYWVQVFGKEYNNKDLMKFKMNGKGKIKEKCDEDGKNGCDNNGDNGKNNSNNMEENNNNDMKENNNKDNKKDENKDNNDDNKKDKNKDNNGDNKKNNIPKIEFIINSKDGKITPPENLPDILNNIYDYFKEKENNGGKDKGKENKNNKDTKYDKDRNNNSIEDIQTITIAIPNNDKESIKIDTTKDNKDNPNIFQQKKDKAPISIVTITQPTSPVDTNKEKDKKISSIIPKDNIFKNKDSDMTDKLTDSLRELKELISSLKNDKNIDIFNKIKNNLNNNNIDDKDNRNRDNDPYKNIGNNRDIRNENNNPMSNRNNDPYKDRDNNFMDNRNNDTNIRNGNNNPMNNINNHTDNRRDNNPMNNRDNNPMENRNNRNKENVFKTPISIINEYPGEIKVVPIEDKEKKENGKNIKLCKYLEDEYKNSLPLSILEFYTKYCNTYKNKRTGNNYTNGNRNINNNKLDFNIIKPNQWNTKNNPLFHHMEFSNDPCKGKDNIEIGLPLYYGVHQ</sequence>
<keyword evidence="2" id="KW-0472">Membrane</keyword>
<dbReference type="AlphaFoldDB" id="S7XPM1"/>
<dbReference type="HOGENOM" id="CLU_387878_0_0_1"/>
<feature type="compositionally biased region" description="Low complexity" evidence="1">
    <location>
        <begin position="563"/>
        <end position="575"/>
    </location>
</feature>
<evidence type="ECO:0000313" key="3">
    <source>
        <dbReference type="EMBL" id="EPR77893.1"/>
    </source>
</evidence>
<name>S7XPM1_SPRLO</name>
<evidence type="ECO:0008006" key="5">
    <source>
        <dbReference type="Google" id="ProtNLM"/>
    </source>
</evidence>
<organism evidence="3 4">
    <name type="scientific">Spraguea lophii (strain 42_110)</name>
    <name type="common">Microsporidian parasite</name>
    <dbReference type="NCBI Taxonomy" id="1358809"/>
    <lineage>
        <taxon>Eukaryota</taxon>
        <taxon>Fungi</taxon>
        <taxon>Fungi incertae sedis</taxon>
        <taxon>Microsporidia</taxon>
        <taxon>Spragueidae</taxon>
        <taxon>Spraguea</taxon>
    </lineage>
</organism>
<dbReference type="Proteomes" id="UP000014978">
    <property type="component" value="Unassembled WGS sequence"/>
</dbReference>
<evidence type="ECO:0000256" key="2">
    <source>
        <dbReference type="SAM" id="Phobius"/>
    </source>
</evidence>
<feature type="region of interest" description="Disordered" evidence="1">
    <location>
        <begin position="337"/>
        <end position="362"/>
    </location>
</feature>
<evidence type="ECO:0000313" key="4">
    <source>
        <dbReference type="Proteomes" id="UP000014978"/>
    </source>
</evidence>
<feature type="transmembrane region" description="Helical" evidence="2">
    <location>
        <begin position="52"/>
        <end position="72"/>
    </location>
</feature>
<gene>
    <name evidence="3" type="ORF">SLOPH_2368</name>
</gene>
<dbReference type="STRING" id="1358809.S7XPM1"/>
<feature type="compositionally biased region" description="Low complexity" evidence="1">
    <location>
        <begin position="531"/>
        <end position="555"/>
    </location>
</feature>
<dbReference type="SUPFAM" id="SSF55797">
    <property type="entry name" value="PR-1-like"/>
    <property type="match status" value="1"/>
</dbReference>
<dbReference type="InParanoid" id="S7XPM1"/>
<dbReference type="Gene3D" id="3.40.33.10">
    <property type="entry name" value="CAP"/>
    <property type="match status" value="1"/>
</dbReference>
<dbReference type="VEuPathDB" id="MicrosporidiaDB:SLOPH_2368"/>
<reference evidence="4" key="1">
    <citation type="journal article" date="2013" name="PLoS Genet.">
        <title>The genome of Spraguea lophii and the basis of host-microsporidian interactions.</title>
        <authorList>
            <person name="Campbell S.E."/>
            <person name="Williams T.A."/>
            <person name="Yousuf A."/>
            <person name="Soanes D.M."/>
            <person name="Paszkiewicz K.H."/>
            <person name="Williams B.A.P."/>
        </authorList>
    </citation>
    <scope>NUCLEOTIDE SEQUENCE [LARGE SCALE GENOMIC DNA]</scope>
    <source>
        <strain evidence="4">42_110</strain>
    </source>
</reference>
<dbReference type="OrthoDB" id="568194at2759"/>
<dbReference type="CDD" id="cd05379">
    <property type="entry name" value="CAP_bacterial"/>
    <property type="match status" value="1"/>
</dbReference>
<feature type="compositionally biased region" description="Low complexity" evidence="1">
    <location>
        <begin position="243"/>
        <end position="264"/>
    </location>
</feature>
<feature type="compositionally biased region" description="Basic and acidic residues" evidence="1">
    <location>
        <begin position="265"/>
        <end position="300"/>
    </location>
</feature>